<organism evidence="1 2">
    <name type="scientific">Mya arenaria</name>
    <name type="common">Soft-shell clam</name>
    <dbReference type="NCBI Taxonomy" id="6604"/>
    <lineage>
        <taxon>Eukaryota</taxon>
        <taxon>Metazoa</taxon>
        <taxon>Spiralia</taxon>
        <taxon>Lophotrochozoa</taxon>
        <taxon>Mollusca</taxon>
        <taxon>Bivalvia</taxon>
        <taxon>Autobranchia</taxon>
        <taxon>Heteroconchia</taxon>
        <taxon>Euheterodonta</taxon>
        <taxon>Imparidentia</taxon>
        <taxon>Neoheterodontei</taxon>
        <taxon>Myida</taxon>
        <taxon>Myoidea</taxon>
        <taxon>Myidae</taxon>
        <taxon>Mya</taxon>
    </lineage>
</organism>
<evidence type="ECO:0000313" key="1">
    <source>
        <dbReference type="EMBL" id="WAR19834.1"/>
    </source>
</evidence>
<name>A0ABY7FG35_MYAAR</name>
<reference evidence="1" key="1">
    <citation type="submission" date="2022-11" db="EMBL/GenBank/DDBJ databases">
        <title>Centuries of genome instability and evolution in soft-shell clam transmissible cancer (bioRxiv).</title>
        <authorList>
            <person name="Hart S.F.M."/>
            <person name="Yonemitsu M.A."/>
            <person name="Giersch R.M."/>
            <person name="Beal B.F."/>
            <person name="Arriagada G."/>
            <person name="Davis B.W."/>
            <person name="Ostrander E.A."/>
            <person name="Goff S.P."/>
            <person name="Metzger M.J."/>
        </authorList>
    </citation>
    <scope>NUCLEOTIDE SEQUENCE</scope>
    <source>
        <strain evidence="1">MELC-2E11</strain>
        <tissue evidence="1">Siphon/mantle</tissue>
    </source>
</reference>
<evidence type="ECO:0000313" key="2">
    <source>
        <dbReference type="Proteomes" id="UP001164746"/>
    </source>
</evidence>
<protein>
    <submittedName>
        <fullName evidence="1">Uncharacterized protein</fullName>
    </submittedName>
</protein>
<gene>
    <name evidence="1" type="ORF">MAR_001672</name>
</gene>
<dbReference type="EMBL" id="CP111022">
    <property type="protein sequence ID" value="WAR19834.1"/>
    <property type="molecule type" value="Genomic_DNA"/>
</dbReference>
<sequence length="59" mass="6778">MCHGNWMKTILQVSKRLVRDENRDAANCGSKKHKEVDNKRHSLIETLSDSIGVQQNRSN</sequence>
<proteinExistence type="predicted"/>
<keyword evidence="2" id="KW-1185">Reference proteome</keyword>
<accession>A0ABY7FG35</accession>
<dbReference type="Proteomes" id="UP001164746">
    <property type="component" value="Chromosome 11"/>
</dbReference>